<dbReference type="SUPFAM" id="SSF89372">
    <property type="entry name" value="Fucose-specific lectin"/>
    <property type="match status" value="2"/>
</dbReference>
<evidence type="ECO:0000313" key="2">
    <source>
        <dbReference type="EMBL" id="MDA0139410.1"/>
    </source>
</evidence>
<dbReference type="PROSITE" id="PS51318">
    <property type="entry name" value="TAT"/>
    <property type="match status" value="1"/>
</dbReference>
<protein>
    <submittedName>
        <fullName evidence="2">Uncharacterized protein</fullName>
    </submittedName>
</protein>
<gene>
    <name evidence="2" type="ORF">OJ962_18045</name>
</gene>
<dbReference type="EMBL" id="JAPCID010000025">
    <property type="protein sequence ID" value="MDA0139410.1"/>
    <property type="molecule type" value="Genomic_DNA"/>
</dbReference>
<evidence type="ECO:0000256" key="1">
    <source>
        <dbReference type="SAM" id="SignalP"/>
    </source>
</evidence>
<sequence length="758" mass="82154">MTGRLVRRLAVAATGLVAMAAGFGMPAVALANFSSDLFEYIPDDQNGNPWNAYDLTQQVPGSPPISNPAAIFHDNRISVYGTTSQNGGSLIEYTSDQANNRVWNAYNISAAMTGIPAVRDPAALVDRDGLSRVYATTAQDHLIEVLPGENGGRLTTYADLTQNYGLPAVRNPTVVQMPNGIHRVYGTAANGDLYEMLPNWGVGWHAANLTARAPRLPPVRSPKAIVDAQGLPRIYATSNSGDLFEVRLTSLQGSWEATNITAHYNGIGNPNPAMPPVRQPTAVLDSNGMPHVYAVSSEHGTLFEVVPNHADNRTWNAYNLSNLMPFVGRLRSAPAAALDGQGRIRIHVTATGNQLIEMLPDGVGGRPWNAYNLSNLADGMPSSGRPAPVLAPNGQGQGRTSQTRVYIGVSYGGLDGVINDSEDVAELGYGLATRNDFQHEWSRLTDAEQDYLVRSRGPYSDTWFARLGIYHTSWVYGGTNHSIDTDAEIAAVRTALGDNGYRNGPVWDGIAPSDQPRIYPTSWSYGGADHRIATDDLRTAFDAFGSVAGSGAEAFLGGMAPSDQLAFHDYMAQRPVIFGAGTTLTTDEGMPGPLTQTALEITDDDLTATAAGGAPNVRCVRTTRTRPFFMDAPGDNDPQMGTTTHTIHWCYNRRKQTTSWDRENFKNSLDSDMNLKYTALGYKVTKLPPEDGEFHDVRNWTVGSTVYPKGQVAMSRWFDVDFCAGWVDVGVNCDPSGRLYHATYGRWDSTVHSVVANR</sequence>
<accession>A0ABT4RLG9</accession>
<proteinExistence type="predicted"/>
<evidence type="ECO:0000313" key="3">
    <source>
        <dbReference type="Proteomes" id="UP001147700"/>
    </source>
</evidence>
<dbReference type="Proteomes" id="UP001147700">
    <property type="component" value="Unassembled WGS sequence"/>
</dbReference>
<reference evidence="2" key="1">
    <citation type="submission" date="2022-10" db="EMBL/GenBank/DDBJ databases">
        <title>The WGS of Solirubrobacter sp. CPCC 204708.</title>
        <authorList>
            <person name="Jiang Z."/>
        </authorList>
    </citation>
    <scope>NUCLEOTIDE SEQUENCE</scope>
    <source>
        <strain evidence="2">CPCC 204708</strain>
    </source>
</reference>
<dbReference type="RefSeq" id="WP_202958035.1">
    <property type="nucleotide sequence ID" value="NZ_JAPCID010000025.1"/>
</dbReference>
<dbReference type="InterPro" id="IPR006311">
    <property type="entry name" value="TAT_signal"/>
</dbReference>
<name>A0ABT4RLG9_9ACTN</name>
<keyword evidence="1" id="KW-0732">Signal</keyword>
<keyword evidence="3" id="KW-1185">Reference proteome</keyword>
<comment type="caution">
    <text evidence="2">The sequence shown here is derived from an EMBL/GenBank/DDBJ whole genome shotgun (WGS) entry which is preliminary data.</text>
</comment>
<feature type="chain" id="PRO_5046980187" evidence="1">
    <location>
        <begin position="21"/>
        <end position="758"/>
    </location>
</feature>
<organism evidence="2 3">
    <name type="scientific">Solirubrobacter deserti</name>
    <dbReference type="NCBI Taxonomy" id="2282478"/>
    <lineage>
        <taxon>Bacteria</taxon>
        <taxon>Bacillati</taxon>
        <taxon>Actinomycetota</taxon>
        <taxon>Thermoleophilia</taxon>
        <taxon>Solirubrobacterales</taxon>
        <taxon>Solirubrobacteraceae</taxon>
        <taxon>Solirubrobacter</taxon>
    </lineage>
</organism>
<feature type="signal peptide" evidence="1">
    <location>
        <begin position="1"/>
        <end position="20"/>
    </location>
</feature>